<comment type="caution">
    <text evidence="2">The sequence shown here is derived from an EMBL/GenBank/DDBJ whole genome shotgun (WGS) entry which is preliminary data.</text>
</comment>
<organism evidence="2 3">
    <name type="scientific">Amylocarpus encephaloides</name>
    <dbReference type="NCBI Taxonomy" id="45428"/>
    <lineage>
        <taxon>Eukaryota</taxon>
        <taxon>Fungi</taxon>
        <taxon>Dikarya</taxon>
        <taxon>Ascomycota</taxon>
        <taxon>Pezizomycotina</taxon>
        <taxon>Leotiomycetes</taxon>
        <taxon>Helotiales</taxon>
        <taxon>Helotiales incertae sedis</taxon>
        <taxon>Amylocarpus</taxon>
    </lineage>
</organism>
<sequence length="144" mass="15693">MSAISKLARVGSHASASSTLYAATSLSSPLPSPTTSNGQGSSIDTSSHHHFISNLRPSLTSWLHEAWAPINHRHERLALGSPTRGMSILSRESMEMQNLESPEVRGMMDCLPVAEGHRFVGWRRKLGTWPLSKSESLSARQFAA</sequence>
<feature type="compositionally biased region" description="Low complexity" evidence="1">
    <location>
        <begin position="24"/>
        <end position="36"/>
    </location>
</feature>
<protein>
    <submittedName>
        <fullName evidence="2">Uncharacterized protein</fullName>
    </submittedName>
</protein>
<accession>A0A9P7YTA6</accession>
<keyword evidence="3" id="KW-1185">Reference proteome</keyword>
<dbReference type="AlphaFoldDB" id="A0A9P7YTA6"/>
<gene>
    <name evidence="2" type="ORF">BJ875DRAFT_261549</name>
</gene>
<evidence type="ECO:0000313" key="3">
    <source>
        <dbReference type="Proteomes" id="UP000824998"/>
    </source>
</evidence>
<reference evidence="2" key="1">
    <citation type="journal article" date="2021" name="IMA Fungus">
        <title>Genomic characterization of three marine fungi, including Emericellopsis atlantica sp. nov. with signatures of a generalist lifestyle and marine biomass degradation.</title>
        <authorList>
            <person name="Hagestad O.C."/>
            <person name="Hou L."/>
            <person name="Andersen J.H."/>
            <person name="Hansen E.H."/>
            <person name="Altermark B."/>
            <person name="Li C."/>
            <person name="Kuhnert E."/>
            <person name="Cox R.J."/>
            <person name="Crous P.W."/>
            <person name="Spatafora J.W."/>
            <person name="Lail K."/>
            <person name="Amirebrahimi M."/>
            <person name="Lipzen A."/>
            <person name="Pangilinan J."/>
            <person name="Andreopoulos W."/>
            <person name="Hayes R.D."/>
            <person name="Ng V."/>
            <person name="Grigoriev I.V."/>
            <person name="Jackson S.A."/>
            <person name="Sutton T.D.S."/>
            <person name="Dobson A.D.W."/>
            <person name="Rama T."/>
        </authorList>
    </citation>
    <scope>NUCLEOTIDE SEQUENCE</scope>
    <source>
        <strain evidence="2">TRa018bII</strain>
    </source>
</reference>
<evidence type="ECO:0000313" key="2">
    <source>
        <dbReference type="EMBL" id="KAG9239027.1"/>
    </source>
</evidence>
<name>A0A9P7YTA6_9HELO</name>
<evidence type="ECO:0000256" key="1">
    <source>
        <dbReference type="SAM" id="MobiDB-lite"/>
    </source>
</evidence>
<feature type="region of interest" description="Disordered" evidence="1">
    <location>
        <begin position="24"/>
        <end position="48"/>
    </location>
</feature>
<dbReference type="Proteomes" id="UP000824998">
    <property type="component" value="Unassembled WGS sequence"/>
</dbReference>
<dbReference type="OrthoDB" id="4793569at2759"/>
<proteinExistence type="predicted"/>
<dbReference type="EMBL" id="MU251362">
    <property type="protein sequence ID" value="KAG9239027.1"/>
    <property type="molecule type" value="Genomic_DNA"/>
</dbReference>